<feature type="DNA-binding region" description="H-T-H motif" evidence="2">
    <location>
        <begin position="29"/>
        <end position="48"/>
    </location>
</feature>
<organism evidence="4 5">
    <name type="scientific">Porphyromonas cangingivalis</name>
    <dbReference type="NCBI Taxonomy" id="36874"/>
    <lineage>
        <taxon>Bacteria</taxon>
        <taxon>Pseudomonadati</taxon>
        <taxon>Bacteroidota</taxon>
        <taxon>Bacteroidia</taxon>
        <taxon>Bacteroidales</taxon>
        <taxon>Porphyromonadaceae</taxon>
        <taxon>Porphyromonas</taxon>
    </lineage>
</organism>
<dbReference type="Pfam" id="PF00440">
    <property type="entry name" value="TetR_N"/>
    <property type="match status" value="1"/>
</dbReference>
<evidence type="ECO:0000313" key="4">
    <source>
        <dbReference type="EMBL" id="KGN78168.1"/>
    </source>
</evidence>
<evidence type="ECO:0000256" key="2">
    <source>
        <dbReference type="PROSITE-ProRule" id="PRU00335"/>
    </source>
</evidence>
<dbReference type="Gene3D" id="1.10.357.10">
    <property type="entry name" value="Tetracycline Repressor, domain 2"/>
    <property type="match status" value="1"/>
</dbReference>
<dbReference type="RefSeq" id="WP_036847674.1">
    <property type="nucleotide sequence ID" value="NZ_JQJD01000064.1"/>
</dbReference>
<dbReference type="InterPro" id="IPR050624">
    <property type="entry name" value="HTH-type_Tx_Regulator"/>
</dbReference>
<evidence type="ECO:0000256" key="1">
    <source>
        <dbReference type="ARBA" id="ARBA00023125"/>
    </source>
</evidence>
<dbReference type="InterPro" id="IPR009057">
    <property type="entry name" value="Homeodomain-like_sf"/>
</dbReference>
<dbReference type="PROSITE" id="PS50977">
    <property type="entry name" value="HTH_TETR_2"/>
    <property type="match status" value="1"/>
</dbReference>
<dbReference type="PANTHER" id="PTHR43479">
    <property type="entry name" value="ACREF/ENVCD OPERON REPRESSOR-RELATED"/>
    <property type="match status" value="1"/>
</dbReference>
<dbReference type="EMBL" id="JQJD01000064">
    <property type="protein sequence ID" value="KGN78168.1"/>
    <property type="molecule type" value="Genomic_DNA"/>
</dbReference>
<accession>A0A099WVC5</accession>
<keyword evidence="1 2" id="KW-0238">DNA-binding</keyword>
<name>A0A099WVC5_PORCN</name>
<sequence length="219" mass="25852">MQKIKDHTRLQLLNTAREAFFKKGFKAVSMREISQKSGVGLSNIYNYYPNKDSLLADVLKPLLDDIESMMQEHNAPGRFTVEIFTSEELLRHWIERSLRIVFHYRRELKLLLFESQGSGYQHHVREWAESEASEMGRIYLDEMKTHYPQLYTDISPLFMHFASSLWLNMLRVVVRHEELTKKEVENFVEEFVRFSTGGWGKLLRAEQAIPSDLLTHQRS</sequence>
<gene>
    <name evidence="4" type="ORF">HQ35_10345</name>
</gene>
<dbReference type="SUPFAM" id="SSF46689">
    <property type="entry name" value="Homeodomain-like"/>
    <property type="match status" value="1"/>
</dbReference>
<dbReference type="Proteomes" id="UP000030125">
    <property type="component" value="Unassembled WGS sequence"/>
</dbReference>
<evidence type="ECO:0000313" key="5">
    <source>
        <dbReference type="Proteomes" id="UP000030125"/>
    </source>
</evidence>
<dbReference type="InterPro" id="IPR001647">
    <property type="entry name" value="HTH_TetR"/>
</dbReference>
<dbReference type="OrthoDB" id="6430772at2"/>
<comment type="caution">
    <text evidence="4">The sequence shown here is derived from an EMBL/GenBank/DDBJ whole genome shotgun (WGS) entry which is preliminary data.</text>
</comment>
<evidence type="ECO:0000259" key="3">
    <source>
        <dbReference type="PROSITE" id="PS50977"/>
    </source>
</evidence>
<dbReference type="PRINTS" id="PR00455">
    <property type="entry name" value="HTHTETR"/>
</dbReference>
<proteinExistence type="predicted"/>
<dbReference type="GO" id="GO:0003677">
    <property type="term" value="F:DNA binding"/>
    <property type="evidence" value="ECO:0007669"/>
    <property type="project" value="UniProtKB-UniRule"/>
</dbReference>
<protein>
    <recommendedName>
        <fullName evidence="3">HTH tetR-type domain-containing protein</fullName>
    </recommendedName>
</protein>
<dbReference type="eggNOG" id="COG1309">
    <property type="taxonomic scope" value="Bacteria"/>
</dbReference>
<dbReference type="PANTHER" id="PTHR43479:SF11">
    <property type="entry name" value="ACREF_ENVCD OPERON REPRESSOR-RELATED"/>
    <property type="match status" value="1"/>
</dbReference>
<keyword evidence="5" id="KW-1185">Reference proteome</keyword>
<reference evidence="4 5" key="1">
    <citation type="submission" date="2014-08" db="EMBL/GenBank/DDBJ databases">
        <title>Porphyromonas cangingivalis strain:COT-109_OH1386 Genome sequencing.</title>
        <authorList>
            <person name="Wallis C."/>
            <person name="Deusch O."/>
            <person name="O'Flynn C."/>
            <person name="Davis I."/>
            <person name="Jospin G."/>
            <person name="Darling A.E."/>
            <person name="Coil D.A."/>
            <person name="Alexiev A."/>
            <person name="Horsfall A."/>
            <person name="Kirkwood N."/>
            <person name="Harris S."/>
            <person name="Eisen J.A."/>
        </authorList>
    </citation>
    <scope>NUCLEOTIDE SEQUENCE [LARGE SCALE GENOMIC DNA]</scope>
    <source>
        <strain evidence="5">COT-109 OH1386</strain>
    </source>
</reference>
<dbReference type="STRING" id="36874.HQ34_07480"/>
<feature type="domain" description="HTH tetR-type" evidence="3">
    <location>
        <begin position="6"/>
        <end position="66"/>
    </location>
</feature>
<dbReference type="AlphaFoldDB" id="A0A099WVC5"/>